<dbReference type="EMBL" id="MHWS01000014">
    <property type="protein sequence ID" value="OHB12186.1"/>
    <property type="molecule type" value="Genomic_DNA"/>
</dbReference>
<dbReference type="SUPFAM" id="SSF52540">
    <property type="entry name" value="P-loop containing nucleoside triphosphate hydrolases"/>
    <property type="match status" value="1"/>
</dbReference>
<evidence type="ECO:0000313" key="1">
    <source>
        <dbReference type="EMBL" id="OHB12186.1"/>
    </source>
</evidence>
<dbReference type="Gene3D" id="3.40.50.300">
    <property type="entry name" value="P-loop containing nucleotide triphosphate hydrolases"/>
    <property type="match status" value="1"/>
</dbReference>
<dbReference type="InterPro" id="IPR027417">
    <property type="entry name" value="P-loop_NTPase"/>
</dbReference>
<organism evidence="1 2">
    <name type="scientific">Candidatus Zambryskibacteria bacterium RIFCSPLOWO2_12_FULL_39_16</name>
    <dbReference type="NCBI Taxonomy" id="1802775"/>
    <lineage>
        <taxon>Bacteria</taxon>
        <taxon>Candidatus Zambryskiibacteriota</taxon>
    </lineage>
</organism>
<accession>A0A1G2US55</accession>
<proteinExistence type="predicted"/>
<dbReference type="AlphaFoldDB" id="A0A1G2US55"/>
<dbReference type="Pfam" id="PF13177">
    <property type="entry name" value="DNA_pol3_delta2"/>
    <property type="match status" value="1"/>
</dbReference>
<name>A0A1G2US55_9BACT</name>
<reference evidence="1 2" key="1">
    <citation type="journal article" date="2016" name="Nat. Commun.">
        <title>Thousands of microbial genomes shed light on interconnected biogeochemical processes in an aquifer system.</title>
        <authorList>
            <person name="Anantharaman K."/>
            <person name="Brown C.T."/>
            <person name="Hug L.A."/>
            <person name="Sharon I."/>
            <person name="Castelle C.J."/>
            <person name="Probst A.J."/>
            <person name="Thomas B.C."/>
            <person name="Singh A."/>
            <person name="Wilkins M.J."/>
            <person name="Karaoz U."/>
            <person name="Brodie E.L."/>
            <person name="Williams K.H."/>
            <person name="Hubbard S.S."/>
            <person name="Banfield J.F."/>
        </authorList>
    </citation>
    <scope>NUCLEOTIDE SEQUENCE [LARGE SCALE GENOMIC DNA]</scope>
</reference>
<evidence type="ECO:0000313" key="2">
    <source>
        <dbReference type="Proteomes" id="UP000177276"/>
    </source>
</evidence>
<gene>
    <name evidence="1" type="ORF">A3G46_00020</name>
</gene>
<comment type="caution">
    <text evidence="1">The sequence shown here is derived from an EMBL/GenBank/DDBJ whole genome shotgun (WGS) entry which is preliminary data.</text>
</comment>
<protein>
    <submittedName>
        <fullName evidence="1">Uncharacterized protein</fullName>
    </submittedName>
</protein>
<sequence>MKRLHHANIIAGKEDYRDFVFGILEKELNFDIKANPDFLLLENESFGIDDARNLKRWALGKPLIDEIKVSLVITKSITHEAQNALLKVLEEPPTGTYLFINIENLGGLLPTFISRVMILTPSASEKVPKLTESTGSKFLNSDINRKLSVIRSLSKNEDKTPMKELIKNLEEISYKEKASALNERGADMISLNHILTAKIFASARGSSPKMLLEWLSCVL</sequence>
<dbReference type="Proteomes" id="UP000177276">
    <property type="component" value="Unassembled WGS sequence"/>
</dbReference>